<dbReference type="SUPFAM" id="SSF46689">
    <property type="entry name" value="Homeodomain-like"/>
    <property type="match status" value="1"/>
</dbReference>
<keyword evidence="4" id="KW-1185">Reference proteome</keyword>
<gene>
    <name evidence="3" type="primary">TCB1_13</name>
    <name evidence="3" type="ORF">AVEN_240247_1</name>
</gene>
<dbReference type="GO" id="GO:0003677">
    <property type="term" value="F:DNA binding"/>
    <property type="evidence" value="ECO:0007669"/>
    <property type="project" value="InterPro"/>
</dbReference>
<feature type="domain" description="Transposase Tc1-like" evidence="2">
    <location>
        <begin position="74"/>
        <end position="146"/>
    </location>
</feature>
<dbReference type="EMBL" id="BGPR01050695">
    <property type="protein sequence ID" value="GBO27666.1"/>
    <property type="molecule type" value="Genomic_DNA"/>
</dbReference>
<comment type="caution">
    <text evidence="3">The sequence shown here is derived from an EMBL/GenBank/DDBJ whole genome shotgun (WGS) entry which is preliminary data.</text>
</comment>
<evidence type="ECO:0000313" key="3">
    <source>
        <dbReference type="EMBL" id="GBO27666.1"/>
    </source>
</evidence>
<evidence type="ECO:0000259" key="2">
    <source>
        <dbReference type="Pfam" id="PF01498"/>
    </source>
</evidence>
<protein>
    <submittedName>
        <fullName evidence="3">Transposable element Tcb1 transposase</fullName>
    </submittedName>
</protein>
<evidence type="ECO:0000313" key="4">
    <source>
        <dbReference type="Proteomes" id="UP000499080"/>
    </source>
</evidence>
<reference evidence="3 4" key="1">
    <citation type="journal article" date="2019" name="Sci. Rep.">
        <title>Orb-weaving spider Araneus ventricosus genome elucidates the spidroin gene catalogue.</title>
        <authorList>
            <person name="Kono N."/>
            <person name="Nakamura H."/>
            <person name="Ohtoshi R."/>
            <person name="Moran D.A.P."/>
            <person name="Shinohara A."/>
            <person name="Yoshida Y."/>
            <person name="Fujiwara M."/>
            <person name="Mori M."/>
            <person name="Tomita M."/>
            <person name="Arakawa K."/>
        </authorList>
    </citation>
    <scope>NUCLEOTIDE SEQUENCE [LARGE SCALE GENOMIC DNA]</scope>
</reference>
<dbReference type="GO" id="GO:0006313">
    <property type="term" value="P:DNA transposition"/>
    <property type="evidence" value="ECO:0007669"/>
    <property type="project" value="InterPro"/>
</dbReference>
<dbReference type="AlphaFoldDB" id="A0A4Y2VTR4"/>
<dbReference type="InterPro" id="IPR009057">
    <property type="entry name" value="Homeodomain-like_sf"/>
</dbReference>
<organism evidence="3 4">
    <name type="scientific">Araneus ventricosus</name>
    <name type="common">Orbweaver spider</name>
    <name type="synonym">Epeira ventricosa</name>
    <dbReference type="NCBI Taxonomy" id="182803"/>
    <lineage>
        <taxon>Eukaryota</taxon>
        <taxon>Metazoa</taxon>
        <taxon>Ecdysozoa</taxon>
        <taxon>Arthropoda</taxon>
        <taxon>Chelicerata</taxon>
        <taxon>Arachnida</taxon>
        <taxon>Araneae</taxon>
        <taxon>Araneomorphae</taxon>
        <taxon>Entelegynae</taxon>
        <taxon>Araneoidea</taxon>
        <taxon>Araneidae</taxon>
        <taxon>Araneus</taxon>
    </lineage>
</organism>
<dbReference type="GO" id="GO:0015074">
    <property type="term" value="P:DNA integration"/>
    <property type="evidence" value="ECO:0007669"/>
    <property type="project" value="InterPro"/>
</dbReference>
<sequence>MIKLPLFLLVMGIRDLTIQQQEAIVNVRALLELRKQFNILESGMSKFLKRWVEQGGVPKVHKSGCPHYTSCLFDRKVFRLSRVNPRLTAVDIARDLCDAQNPKPSVRTIRRRLQAAGLNGRRPVKKPIISTKNRTACVEWAKAHKD</sequence>
<comment type="subcellular location">
    <subcellularLocation>
        <location evidence="1">Nucleus</location>
    </subcellularLocation>
</comment>
<dbReference type="Proteomes" id="UP000499080">
    <property type="component" value="Unassembled WGS sequence"/>
</dbReference>
<proteinExistence type="predicted"/>
<dbReference type="Pfam" id="PF01498">
    <property type="entry name" value="HTH_Tnp_Tc3_2"/>
    <property type="match status" value="1"/>
</dbReference>
<dbReference type="InterPro" id="IPR002492">
    <property type="entry name" value="Transposase_Tc1-like"/>
</dbReference>
<dbReference type="GO" id="GO:0005634">
    <property type="term" value="C:nucleus"/>
    <property type="evidence" value="ECO:0007669"/>
    <property type="project" value="UniProtKB-SubCell"/>
</dbReference>
<dbReference type="OrthoDB" id="6779799at2759"/>
<name>A0A4Y2VTR4_ARAVE</name>
<evidence type="ECO:0000256" key="1">
    <source>
        <dbReference type="ARBA" id="ARBA00004123"/>
    </source>
</evidence>
<accession>A0A4Y2VTR4</accession>